<evidence type="ECO:0000256" key="1">
    <source>
        <dbReference type="ARBA" id="ARBA00012513"/>
    </source>
</evidence>
<evidence type="ECO:0000256" key="6">
    <source>
        <dbReference type="ARBA" id="ARBA00022840"/>
    </source>
</evidence>
<feature type="domain" description="Protein kinase" evidence="9">
    <location>
        <begin position="11"/>
        <end position="268"/>
    </location>
</feature>
<keyword evidence="4 7" id="KW-0547">Nucleotide-binding</keyword>
<evidence type="ECO:0000256" key="8">
    <source>
        <dbReference type="SAM" id="MobiDB-lite"/>
    </source>
</evidence>
<dbReference type="PANTHER" id="PTHR43289:SF6">
    <property type="entry name" value="SERINE_THREONINE-PROTEIN KINASE NEKL-3"/>
    <property type="match status" value="1"/>
</dbReference>
<dbReference type="CDD" id="cd14014">
    <property type="entry name" value="STKc_PknB_like"/>
    <property type="match status" value="1"/>
</dbReference>
<dbReference type="InterPro" id="IPR008271">
    <property type="entry name" value="Ser/Thr_kinase_AS"/>
</dbReference>
<dbReference type="Gene3D" id="3.30.200.20">
    <property type="entry name" value="Phosphorylase Kinase, domain 1"/>
    <property type="match status" value="1"/>
</dbReference>
<protein>
    <recommendedName>
        <fullName evidence="1">non-specific serine/threonine protein kinase</fullName>
        <ecNumber evidence="1">2.7.11.1</ecNumber>
    </recommendedName>
</protein>
<evidence type="ECO:0000256" key="2">
    <source>
        <dbReference type="ARBA" id="ARBA00022527"/>
    </source>
</evidence>
<dbReference type="EMBL" id="JACBZI010000001">
    <property type="protein sequence ID" value="NYI11812.1"/>
    <property type="molecule type" value="Genomic_DNA"/>
</dbReference>
<feature type="compositionally biased region" description="Gly residues" evidence="8">
    <location>
        <begin position="403"/>
        <end position="413"/>
    </location>
</feature>
<dbReference type="RefSeq" id="WP_179532447.1">
    <property type="nucleotide sequence ID" value="NZ_BAAAPP010000014.1"/>
</dbReference>
<evidence type="ECO:0000313" key="10">
    <source>
        <dbReference type="EMBL" id="NYI11812.1"/>
    </source>
</evidence>
<evidence type="ECO:0000256" key="7">
    <source>
        <dbReference type="PROSITE-ProRule" id="PRU10141"/>
    </source>
</evidence>
<dbReference type="PROSITE" id="PS00107">
    <property type="entry name" value="PROTEIN_KINASE_ATP"/>
    <property type="match status" value="1"/>
</dbReference>
<keyword evidence="6 7" id="KW-0067">ATP-binding</keyword>
<name>A0A7Z0C4Z3_9ACTN</name>
<keyword evidence="11" id="KW-1185">Reference proteome</keyword>
<sequence length="601" mass="63071">MPSVGDHLGRYRLLRVLGHGGMGVVYAALDTALDREVALKIITPQLAADEDYRARFRREAQALSRVESPHVVAVHDHGELDGCLHLVTAPVPDGDLFARVRDEGAPAPRVALDLVVQVLDGLEDAHRAGVVHRDVKPSNVLLRRRGERLEAVLCDFGIASLPGSEITRTGGLVGSYPYMAPERHQGQQTGVAGDVYSTGCLLWHVLTGAAPYSGTDVEVALAHLQAPVPQLPEVDDTTRDLNRVLARAMAKDPGARYPSARAMRRELATVLEHAPAALALPAATSVRHSVLPAVAALDTAAPAARRGRRAAALAGTAVGAVLVAAIGAYAGLSAGEGTVRTVAGPDGPTLTTTVTAQPVAVAPGATLSTQQPPRSRPTPRSGTLLLPEEPGDPTSAAPTRSSGGRGGAGGGRGLDTQAGPIEGPIDPTAGPSGRPTTEASPTKEPAPKADFHCWDGSEVVGGASACPDGPTGATGLRWMFATNASCTSKGTTAEQVSAMDCTISTPHGAGRLRMIQWVDVPTMKKQLSAYNGGKKPFRWTYGPAWARQTKQQPTTPYLRTNAYGDKRFSINLYGATEKARTWLIGHTGYRVPSQYRGYPLD</sequence>
<keyword evidence="5" id="KW-0418">Kinase</keyword>
<dbReference type="SUPFAM" id="SSF56112">
    <property type="entry name" value="Protein kinase-like (PK-like)"/>
    <property type="match status" value="1"/>
</dbReference>
<dbReference type="Proteomes" id="UP000537326">
    <property type="component" value="Unassembled WGS sequence"/>
</dbReference>
<dbReference type="PANTHER" id="PTHR43289">
    <property type="entry name" value="MITOGEN-ACTIVATED PROTEIN KINASE KINASE KINASE 20-RELATED"/>
    <property type="match status" value="1"/>
</dbReference>
<dbReference type="AlphaFoldDB" id="A0A7Z0C4Z3"/>
<keyword evidence="3" id="KW-0808">Transferase</keyword>
<dbReference type="GO" id="GO:0004674">
    <property type="term" value="F:protein serine/threonine kinase activity"/>
    <property type="evidence" value="ECO:0007669"/>
    <property type="project" value="UniProtKB-KW"/>
</dbReference>
<dbReference type="InterPro" id="IPR000719">
    <property type="entry name" value="Prot_kinase_dom"/>
</dbReference>
<comment type="caution">
    <text evidence="10">The sequence shown here is derived from an EMBL/GenBank/DDBJ whole genome shotgun (WGS) entry which is preliminary data.</text>
</comment>
<gene>
    <name evidence="10" type="ORF">BKA05_003327</name>
</gene>
<keyword evidence="2" id="KW-0723">Serine/threonine-protein kinase</keyword>
<dbReference type="InterPro" id="IPR011009">
    <property type="entry name" value="Kinase-like_dom_sf"/>
</dbReference>
<feature type="compositionally biased region" description="Low complexity" evidence="8">
    <location>
        <begin position="363"/>
        <end position="381"/>
    </location>
</feature>
<dbReference type="SMART" id="SM00220">
    <property type="entry name" value="S_TKc"/>
    <property type="match status" value="1"/>
</dbReference>
<evidence type="ECO:0000313" key="11">
    <source>
        <dbReference type="Proteomes" id="UP000537326"/>
    </source>
</evidence>
<dbReference type="EC" id="2.7.11.1" evidence="1"/>
<dbReference type="PROSITE" id="PS50011">
    <property type="entry name" value="PROTEIN_KINASE_DOM"/>
    <property type="match status" value="1"/>
</dbReference>
<proteinExistence type="predicted"/>
<evidence type="ECO:0000259" key="9">
    <source>
        <dbReference type="PROSITE" id="PS50011"/>
    </source>
</evidence>
<organism evidence="10 11">
    <name type="scientific">Nocardioides marinus</name>
    <dbReference type="NCBI Taxonomy" id="374514"/>
    <lineage>
        <taxon>Bacteria</taxon>
        <taxon>Bacillati</taxon>
        <taxon>Actinomycetota</taxon>
        <taxon>Actinomycetes</taxon>
        <taxon>Propionibacteriales</taxon>
        <taxon>Nocardioidaceae</taxon>
        <taxon>Nocardioides</taxon>
    </lineage>
</organism>
<reference evidence="10 11" key="1">
    <citation type="submission" date="2020-07" db="EMBL/GenBank/DDBJ databases">
        <title>Sequencing the genomes of 1000 actinobacteria strains.</title>
        <authorList>
            <person name="Klenk H.-P."/>
        </authorList>
    </citation>
    <scope>NUCLEOTIDE SEQUENCE [LARGE SCALE GENOMIC DNA]</scope>
    <source>
        <strain evidence="10 11">DSM 18248</strain>
    </source>
</reference>
<dbReference type="GO" id="GO:0005524">
    <property type="term" value="F:ATP binding"/>
    <property type="evidence" value="ECO:0007669"/>
    <property type="project" value="UniProtKB-UniRule"/>
</dbReference>
<feature type="region of interest" description="Disordered" evidence="8">
    <location>
        <begin position="363"/>
        <end position="452"/>
    </location>
</feature>
<evidence type="ECO:0000256" key="3">
    <source>
        <dbReference type="ARBA" id="ARBA00022679"/>
    </source>
</evidence>
<dbReference type="Pfam" id="PF00069">
    <property type="entry name" value="Pkinase"/>
    <property type="match status" value="1"/>
</dbReference>
<evidence type="ECO:0000256" key="4">
    <source>
        <dbReference type="ARBA" id="ARBA00022741"/>
    </source>
</evidence>
<dbReference type="InterPro" id="IPR017441">
    <property type="entry name" value="Protein_kinase_ATP_BS"/>
</dbReference>
<dbReference type="PROSITE" id="PS00108">
    <property type="entry name" value="PROTEIN_KINASE_ST"/>
    <property type="match status" value="1"/>
</dbReference>
<feature type="binding site" evidence="7">
    <location>
        <position position="40"/>
    </location>
    <ligand>
        <name>ATP</name>
        <dbReference type="ChEBI" id="CHEBI:30616"/>
    </ligand>
</feature>
<evidence type="ECO:0000256" key="5">
    <source>
        <dbReference type="ARBA" id="ARBA00022777"/>
    </source>
</evidence>
<dbReference type="Gene3D" id="1.10.510.10">
    <property type="entry name" value="Transferase(Phosphotransferase) domain 1"/>
    <property type="match status" value="1"/>
</dbReference>
<accession>A0A7Z0C4Z3</accession>